<accession>A0ABP9XIW9</accession>
<gene>
    <name evidence="1" type="ORF">Dalu01_03034</name>
</gene>
<dbReference type="EMBL" id="BAABRV010000008">
    <property type="protein sequence ID" value="GAA5534623.1"/>
    <property type="molecule type" value="Genomic_DNA"/>
</dbReference>
<sequence>MTRKAKTKAPTMDELAGKLWRALESAEELLSHEDPAVRLKAIGAVANVGSTYAKVHPEARRERSAAEFPFPAFPGLD</sequence>
<keyword evidence="2" id="KW-1185">Reference proteome</keyword>
<comment type="caution">
    <text evidence="1">The sequence shown here is derived from an EMBL/GenBank/DDBJ whole genome shotgun (WGS) entry which is preliminary data.</text>
</comment>
<reference evidence="1 2" key="1">
    <citation type="submission" date="2024-02" db="EMBL/GenBank/DDBJ databases">
        <title>Deinococcus aluminii NBRC 112889.</title>
        <authorList>
            <person name="Ichikawa N."/>
            <person name="Katano-Makiyama Y."/>
            <person name="Hidaka K."/>
        </authorList>
    </citation>
    <scope>NUCLEOTIDE SEQUENCE [LARGE SCALE GENOMIC DNA]</scope>
    <source>
        <strain evidence="1 2">NBRC 112889</strain>
    </source>
</reference>
<evidence type="ECO:0000313" key="1">
    <source>
        <dbReference type="EMBL" id="GAA5534623.1"/>
    </source>
</evidence>
<name>A0ABP9XIW9_9DEIO</name>
<evidence type="ECO:0000313" key="2">
    <source>
        <dbReference type="Proteomes" id="UP001404956"/>
    </source>
</evidence>
<organism evidence="1 2">
    <name type="scientific">Deinococcus aluminii</name>
    <dbReference type="NCBI Taxonomy" id="1656885"/>
    <lineage>
        <taxon>Bacteria</taxon>
        <taxon>Thermotogati</taxon>
        <taxon>Deinococcota</taxon>
        <taxon>Deinococci</taxon>
        <taxon>Deinococcales</taxon>
        <taxon>Deinococcaceae</taxon>
        <taxon>Deinococcus</taxon>
    </lineage>
</organism>
<protein>
    <recommendedName>
        <fullName evidence="3">HEAT repeat domain-containing protein</fullName>
    </recommendedName>
</protein>
<evidence type="ECO:0008006" key="3">
    <source>
        <dbReference type="Google" id="ProtNLM"/>
    </source>
</evidence>
<dbReference type="RefSeq" id="WP_345456436.1">
    <property type="nucleotide sequence ID" value="NZ_BAABRV010000008.1"/>
</dbReference>
<dbReference type="Proteomes" id="UP001404956">
    <property type="component" value="Unassembled WGS sequence"/>
</dbReference>
<proteinExistence type="predicted"/>